<feature type="non-terminal residue" evidence="1">
    <location>
        <position position="252"/>
    </location>
</feature>
<dbReference type="EMBL" id="CAJVPY010014457">
    <property type="protein sequence ID" value="CAG8746689.1"/>
    <property type="molecule type" value="Genomic_DNA"/>
</dbReference>
<organism evidence="1 2">
    <name type="scientific">Dentiscutata erythropus</name>
    <dbReference type="NCBI Taxonomy" id="1348616"/>
    <lineage>
        <taxon>Eukaryota</taxon>
        <taxon>Fungi</taxon>
        <taxon>Fungi incertae sedis</taxon>
        <taxon>Mucoromycota</taxon>
        <taxon>Glomeromycotina</taxon>
        <taxon>Glomeromycetes</taxon>
        <taxon>Diversisporales</taxon>
        <taxon>Gigasporaceae</taxon>
        <taxon>Dentiscutata</taxon>
    </lineage>
</organism>
<accession>A0A9N9ISA0</accession>
<gene>
    <name evidence="1" type="ORF">DERYTH_LOCUS16494</name>
</gene>
<name>A0A9N9ISA0_9GLOM</name>
<proteinExistence type="predicted"/>
<dbReference type="OrthoDB" id="2444746at2759"/>
<dbReference type="AlphaFoldDB" id="A0A9N9ISA0"/>
<evidence type="ECO:0000313" key="1">
    <source>
        <dbReference type="EMBL" id="CAG8746689.1"/>
    </source>
</evidence>
<reference evidence="1" key="1">
    <citation type="submission" date="2021-06" db="EMBL/GenBank/DDBJ databases">
        <authorList>
            <person name="Kallberg Y."/>
            <person name="Tangrot J."/>
            <person name="Rosling A."/>
        </authorList>
    </citation>
    <scope>NUCLEOTIDE SEQUENCE</scope>
    <source>
        <strain evidence="1">MA453B</strain>
    </source>
</reference>
<evidence type="ECO:0000313" key="2">
    <source>
        <dbReference type="Proteomes" id="UP000789405"/>
    </source>
</evidence>
<sequence length="252" mass="28328">KKSDNHEINAPDWLGFVISLVQTVPISFSDNEYILTPPDLSHSSSLLLFSAPVVQGSYHPATNGGRESFMLSKHLYNGITNNKQVLSNIIVSYTNKNKHYNALKNNMQRTVLSVIERLKIGTSKIPHIIAFDIKWTYLGSEPQYSDQEICYAFPPPLQKKPKLSSFQMFGRKISNEKQAFVNFMDAISQVCTNKYNSEPTNVDPTPENREYITLSDIDIKIIPLSNLEEDANTISTDNIKSATPTSCNTSTF</sequence>
<keyword evidence="2" id="KW-1185">Reference proteome</keyword>
<dbReference type="Proteomes" id="UP000789405">
    <property type="component" value="Unassembled WGS sequence"/>
</dbReference>
<comment type="caution">
    <text evidence="1">The sequence shown here is derived from an EMBL/GenBank/DDBJ whole genome shotgun (WGS) entry which is preliminary data.</text>
</comment>
<protein>
    <submittedName>
        <fullName evidence="1">14148_t:CDS:1</fullName>
    </submittedName>
</protein>